<comment type="similarity">
    <text evidence="1">Belongs to the NAD(P)-dependent epimerase/dehydratase family.</text>
</comment>
<keyword evidence="7" id="KW-1133">Transmembrane helix</keyword>
<evidence type="ECO:0000256" key="2">
    <source>
        <dbReference type="ARBA" id="ARBA00050613"/>
    </source>
</evidence>
<accession>A0A6P5ALS8</accession>
<proteinExistence type="inferred from homology"/>
<name>A0A6P5ALS8_BRABE</name>
<comment type="catalytic activity">
    <reaction evidence="2">
        <text>L-threonine + NAD(+) = (2S)-2-amino-3-oxobutanoate + NADH + H(+)</text>
        <dbReference type="Rhea" id="RHEA:13161"/>
        <dbReference type="ChEBI" id="CHEBI:15378"/>
        <dbReference type="ChEBI" id="CHEBI:57540"/>
        <dbReference type="ChEBI" id="CHEBI:57926"/>
        <dbReference type="ChEBI" id="CHEBI:57945"/>
        <dbReference type="ChEBI" id="CHEBI:78948"/>
        <dbReference type="EC" id="1.1.1.103"/>
    </reaction>
</comment>
<dbReference type="Proteomes" id="UP000515135">
    <property type="component" value="Unplaced"/>
</dbReference>
<feature type="transmembrane region" description="Helical" evidence="7">
    <location>
        <begin position="53"/>
        <end position="80"/>
    </location>
</feature>
<dbReference type="Gene3D" id="3.40.50.720">
    <property type="entry name" value="NAD(P)-binding Rossmann-like Domain"/>
    <property type="match status" value="1"/>
</dbReference>
<dbReference type="SUPFAM" id="SSF51735">
    <property type="entry name" value="NAD(P)-binding Rossmann-fold domains"/>
    <property type="match status" value="1"/>
</dbReference>
<sequence length="667" mass="75335">MKDSDREYPRFWLLRLQLSSLLLVATSGVWLYIRVLVRNDLAVAEGSEQDGGALLWVSALPSYALVLVFLAGLGVTAYACRPESEFMVPGLQRRWLFYDCIWWPVHFLFSVQVLTYICVDLVPWVFRSEKGANCACSEIQAFGFGSNRPTASNTSQSDDTFSAITNDTNQCGDAACVVDCAAYLCRCVLHSLGRTETVFSLNVTTISDDIKKMYGLVVDAEATVTNSAINTSDVFSNMAGSWGSWDGDDVARMVQISAVILLTSHVMTWHHHRRQHLEFCLYWTLQTISASSLLTHLLQDTAFFQDKFALTNAIVAFVCLAFIFMTLTVGYEGHRLLQYDVIDPDPHLNHVFMSNLVCFTGVQGQLGAPLAEELRQKYGRDNVIATGRRFPEEELAASGPYKFLDVMNMDMMRQFVVDHRIDWVVHFSALLSVIGESNVPLAIQINIESVHNMLELCKNYNLRLFLPSTIGAFGPTSPRNPTPDLCIQRPRTIYGVAKVHAELMGEYYNHRFGLDFRSARFPGVISADTMPGGGTTDYAVAIFHDAIQTGKFECYLRPDTRLPMMYLPDCIRATVEMLEAPDEDWKLRTYNITAMSFTPEEIAEELKKHIPNLEVTYKPDDRQQIADTWPEVFDDSGARNDLGWNHEYDLPKMVETMVTRLRKKYGK</sequence>
<evidence type="ECO:0000256" key="5">
    <source>
        <dbReference type="ARBA" id="ARBA00066604"/>
    </source>
</evidence>
<reference evidence="10" key="1">
    <citation type="submission" date="2025-08" db="UniProtKB">
        <authorList>
            <consortium name="RefSeq"/>
        </authorList>
    </citation>
    <scope>IDENTIFICATION</scope>
    <source>
        <tissue evidence="10">Gonad</tissue>
    </source>
</reference>
<dbReference type="EC" id="1.1.1.103" evidence="5"/>
<dbReference type="KEGG" id="bbel:109487567"/>
<keyword evidence="9" id="KW-1185">Reference proteome</keyword>
<gene>
    <name evidence="10" type="primary">LOC109487567</name>
</gene>
<protein>
    <recommendedName>
        <fullName evidence="6">L-threonine 3-dehydrogenase, mitochondrial</fullName>
        <ecNumber evidence="5">1.1.1.103</ecNumber>
    </recommendedName>
</protein>
<evidence type="ECO:0000259" key="8">
    <source>
        <dbReference type="Pfam" id="PF01370"/>
    </source>
</evidence>
<evidence type="ECO:0000256" key="3">
    <source>
        <dbReference type="ARBA" id="ARBA00059023"/>
    </source>
</evidence>
<dbReference type="OrthoDB" id="10058185at2759"/>
<dbReference type="PANTHER" id="PTHR42687">
    <property type="entry name" value="L-THREONINE 3-DEHYDROGENASE"/>
    <property type="match status" value="1"/>
</dbReference>
<feature type="transmembrane region" description="Helical" evidence="7">
    <location>
        <begin position="310"/>
        <end position="331"/>
    </location>
</feature>
<dbReference type="InterPro" id="IPR051225">
    <property type="entry name" value="NAD(P)_epim/dehydratase"/>
</dbReference>
<comment type="pathway">
    <text evidence="4">Amino-acid degradation; L-threonine degradation via oxydo-reductase pathway; glycine from L-threonine: step 1/2.</text>
</comment>
<keyword evidence="7" id="KW-0812">Transmembrane</keyword>
<dbReference type="GO" id="GO:0008743">
    <property type="term" value="F:L-threonine 3-dehydrogenase activity"/>
    <property type="evidence" value="ECO:0007669"/>
    <property type="project" value="UniProtKB-EC"/>
</dbReference>
<organism evidence="9 10">
    <name type="scientific">Branchiostoma belcheri</name>
    <name type="common">Amphioxus</name>
    <dbReference type="NCBI Taxonomy" id="7741"/>
    <lineage>
        <taxon>Eukaryota</taxon>
        <taxon>Metazoa</taxon>
        <taxon>Chordata</taxon>
        <taxon>Cephalochordata</taxon>
        <taxon>Leptocardii</taxon>
        <taxon>Amphioxiformes</taxon>
        <taxon>Branchiostomatidae</taxon>
        <taxon>Branchiostoma</taxon>
    </lineage>
</organism>
<dbReference type="InterPro" id="IPR036291">
    <property type="entry name" value="NAD(P)-bd_dom_sf"/>
</dbReference>
<evidence type="ECO:0000313" key="10">
    <source>
        <dbReference type="RefSeq" id="XP_019647134.1"/>
    </source>
</evidence>
<dbReference type="FunFam" id="3.40.50.720:FF:000077">
    <property type="entry name" value="L-threonine 3-dehydrogenase, mitochondrial"/>
    <property type="match status" value="1"/>
</dbReference>
<evidence type="ECO:0000256" key="4">
    <source>
        <dbReference type="ARBA" id="ARBA00060557"/>
    </source>
</evidence>
<dbReference type="PANTHER" id="PTHR42687:SF1">
    <property type="entry name" value="L-THREONINE 3-DEHYDROGENASE, MITOCHONDRIAL"/>
    <property type="match status" value="1"/>
</dbReference>
<evidence type="ECO:0000256" key="6">
    <source>
        <dbReference type="ARBA" id="ARBA00069940"/>
    </source>
</evidence>
<evidence type="ECO:0000256" key="1">
    <source>
        <dbReference type="ARBA" id="ARBA00007637"/>
    </source>
</evidence>
<dbReference type="AlphaFoldDB" id="A0A6P5ALS8"/>
<dbReference type="CDD" id="cd05272">
    <property type="entry name" value="TDH_SDR_e"/>
    <property type="match status" value="1"/>
</dbReference>
<feature type="transmembrane region" description="Helical" evidence="7">
    <location>
        <begin position="12"/>
        <end position="33"/>
    </location>
</feature>
<dbReference type="Pfam" id="PF01370">
    <property type="entry name" value="Epimerase"/>
    <property type="match status" value="1"/>
</dbReference>
<keyword evidence="7" id="KW-0472">Membrane</keyword>
<comment type="function">
    <text evidence="3">Catalyzes the NAD(+)-dependent oxidation of L-threonine to 2-amino-3-ketobutyrate, mediating L-threonine catabolism.</text>
</comment>
<feature type="domain" description="NAD-dependent epimerase/dehydratase" evidence="8">
    <location>
        <begin position="359"/>
        <end position="592"/>
    </location>
</feature>
<evidence type="ECO:0000313" key="9">
    <source>
        <dbReference type="Proteomes" id="UP000515135"/>
    </source>
</evidence>
<dbReference type="GO" id="GO:0006567">
    <property type="term" value="P:L-threonine catabolic process"/>
    <property type="evidence" value="ECO:0007669"/>
    <property type="project" value="TreeGrafter"/>
</dbReference>
<dbReference type="RefSeq" id="XP_019647134.1">
    <property type="nucleotide sequence ID" value="XM_019791575.1"/>
</dbReference>
<dbReference type="GeneID" id="109487567"/>
<evidence type="ECO:0000256" key="7">
    <source>
        <dbReference type="SAM" id="Phobius"/>
    </source>
</evidence>
<dbReference type="InterPro" id="IPR001509">
    <property type="entry name" value="Epimerase_deHydtase"/>
</dbReference>